<dbReference type="GO" id="GO:0015031">
    <property type="term" value="P:protein transport"/>
    <property type="evidence" value="ECO:0007669"/>
    <property type="project" value="UniProtKB-KW"/>
</dbReference>
<feature type="compositionally biased region" description="Polar residues" evidence="8">
    <location>
        <begin position="1293"/>
        <end position="1330"/>
    </location>
</feature>
<feature type="compositionally biased region" description="Polar residues" evidence="8">
    <location>
        <begin position="285"/>
        <end position="309"/>
    </location>
</feature>
<dbReference type="PANTHER" id="PTHR13402:SF6">
    <property type="entry name" value="SECRETORY 16, ISOFORM I"/>
    <property type="match status" value="1"/>
</dbReference>
<dbReference type="Gene3D" id="1.25.40.1030">
    <property type="match status" value="1"/>
</dbReference>
<feature type="domain" description="Sec16 Sec23-binding" evidence="9">
    <location>
        <begin position="921"/>
        <end position="1259"/>
    </location>
</feature>
<evidence type="ECO:0000256" key="4">
    <source>
        <dbReference type="ARBA" id="ARBA00022824"/>
    </source>
</evidence>
<feature type="region of interest" description="Disordered" evidence="8">
    <location>
        <begin position="1258"/>
        <end position="1356"/>
    </location>
</feature>
<feature type="compositionally biased region" description="Polar residues" evidence="8">
    <location>
        <begin position="630"/>
        <end position="643"/>
    </location>
</feature>
<feature type="compositionally biased region" description="Polar residues" evidence="8">
    <location>
        <begin position="71"/>
        <end position="87"/>
    </location>
</feature>
<reference evidence="11 12" key="1">
    <citation type="submission" date="2024-01" db="EMBL/GenBank/DDBJ databases">
        <title>A draft genome for a cacao thread blight-causing isolate of Paramarasmius palmivorus.</title>
        <authorList>
            <person name="Baruah I.K."/>
            <person name="Bukari Y."/>
            <person name="Amoako-Attah I."/>
            <person name="Meinhardt L.W."/>
            <person name="Bailey B.A."/>
            <person name="Cohen S.P."/>
        </authorList>
    </citation>
    <scope>NUCLEOTIDE SEQUENCE [LARGE SCALE GENOMIC DNA]</scope>
    <source>
        <strain evidence="11 12">GH-12</strain>
    </source>
</reference>
<feature type="domain" description="Sec16 central conserved" evidence="10">
    <location>
        <begin position="722"/>
        <end position="856"/>
    </location>
</feature>
<comment type="function">
    <text evidence="6 7">Involved in the initiation of assembly of the COPII coat required for the formation of transport vesicles from the endoplasmic reticulum (ER) and the selection of cargo molecules. Also involved in autophagy.</text>
</comment>
<feature type="compositionally biased region" description="Low complexity" evidence="8">
    <location>
        <begin position="562"/>
        <end position="573"/>
    </location>
</feature>
<accession>A0AAW0DT12</accession>
<evidence type="ECO:0000256" key="5">
    <source>
        <dbReference type="ARBA" id="ARBA00022892"/>
    </source>
</evidence>
<dbReference type="Pfam" id="PF12932">
    <property type="entry name" value="Sec16"/>
    <property type="match status" value="1"/>
</dbReference>
<comment type="caution">
    <text evidence="11">The sequence shown here is derived from an EMBL/GenBank/DDBJ whole genome shotgun (WGS) entry which is preliminary data.</text>
</comment>
<feature type="compositionally biased region" description="Low complexity" evidence="8">
    <location>
        <begin position="187"/>
        <end position="223"/>
    </location>
</feature>
<feature type="compositionally biased region" description="Low complexity" evidence="8">
    <location>
        <begin position="337"/>
        <end position="349"/>
    </location>
</feature>
<keyword evidence="7" id="KW-0472">Membrane</keyword>
<dbReference type="GO" id="GO:0070973">
    <property type="term" value="P:protein localization to endoplasmic reticulum exit site"/>
    <property type="evidence" value="ECO:0007669"/>
    <property type="project" value="TreeGrafter"/>
</dbReference>
<dbReference type="EMBL" id="JAYKXP010000008">
    <property type="protein sequence ID" value="KAK7054862.1"/>
    <property type="molecule type" value="Genomic_DNA"/>
</dbReference>
<evidence type="ECO:0000256" key="3">
    <source>
        <dbReference type="ARBA" id="ARBA00022448"/>
    </source>
</evidence>
<feature type="region of interest" description="Disordered" evidence="8">
    <location>
        <begin position="515"/>
        <end position="691"/>
    </location>
</feature>
<keyword evidence="3 7" id="KW-0813">Transport</keyword>
<evidence type="ECO:0000256" key="2">
    <source>
        <dbReference type="ARBA" id="ARBA00005927"/>
    </source>
</evidence>
<protein>
    <recommendedName>
        <fullName evidence="7">Protein transport protein sec16</fullName>
    </recommendedName>
</protein>
<sequence length="1356" mass="142746">MSSLEAAASLFGSDNASADPFASLGSSEPEQNVSASDTTPQHSTSDDLFGGTQGSDFLADTYEDKSFVEESGTQSQANSSYYDNWSTAAPVDGNLNGAGYDAQTWYGDSGQTQNDYSQSSNGTATASNLYDPYAPAAANTSTPAHSYDPYAPPAQQPAVQEQSLYAPSQPAAQSDAYAPNTYSQSTSTMPSSYAPYAAPATTYGTPSYSGTTPYAASASTLTSVPPPPAPKAPLNRPKVSNAYDPPFPVSNASTRRATPRTPNLASAFGAYASPPPQQPPPPPSASMTSPYGSPYAPQTQPMNQPTSNFYEPPAQASGYRPPSVNGQAHGQSTYGGSSDYSPQPQSSVYSPPPRTNSVQSMSSPTAYTNTNGYGPTTQSHAPPPPPKQAFTPPPPARTPTTTSTPPPPPAQSNVNHYGLNRTASPRIQSPLSRNESPAIPAGPPRRTSVLASTSTPPPPPPSHGHNRVASPASVKSLQTHSPEVPQLSPSFAGIRTASPAAVTNSVDPYAPPVFDAEVAHVSPEEGLPSPQEDIEGNSYAPPSEAIGVPPIETTNVTFDAFSPVESSSTSSASPENPYLPQRQNSVPAFGAPPATNGFGTYTPNAPPPPSAESPYVPKVTVGPPPPHARSMSNGSIYSQSSDTYDPYAPSRHPRKQQSETDYGSYTSRYNYPNNDNNFPPPATDNLGPPQELLVKAPTHAPYAPSPSLLGTNDPLGRAGARVPVFSFGFGGKIVTCFHGADKLSTGFDVALASRNSTGIQIRVLNKVVPESALDLSPSSFPGPLFSDPGSPTAGLVRPGASAQTKTKKTRLVKYLTDRADEISQGLGYLHAGSPEKRQAEGKLVLVKLLKIMIEHDAEAAVRNALVPELELSTNGTDTDTFTTGFADVGEDGILKSQLPINDASDAPIAVASLRPSSLDKIQDFLLRGEKRKAYHYALDQKLWAHAMVIASGIDREAWKEVVNEFLRTELGSKDLATRAGVYPESANGSATSTNGREALRVAYSLFSGQGSASVQELIPQNSMLGPQAAPARLPLPTVSHTTPMTPNFAAPMPVANIPAESLSKWAEMVSMMISSSMSPETSSALTALGDQLCGNNWVEAGHVCYLLSSQTSPIGGVGNPSARLVLLGAPSPQTSTRFLRDTDAIIFSEILEFAMGLAPSTKGHEPFQGLAHLQAYRLVRAMLLAEIRYCEAITASMNRGSPYFTHVLSDQLRGLSNRIAGTSHSDKSSSWVSSKIGKPSLDSIGGWLEGRFTKLVTGDEDNADESKERKSEEQGFVGPFSSYSAMSSAAPSNDPSPQSSVVNLNSYAPTHSTYAPNRTGSSMSNRSLRSNGIPPPQERAASAMDYAPRRKASPGP</sequence>
<feature type="compositionally biased region" description="Pro residues" evidence="8">
    <location>
        <begin position="381"/>
        <end position="397"/>
    </location>
</feature>
<evidence type="ECO:0000256" key="1">
    <source>
        <dbReference type="ARBA" id="ARBA00004397"/>
    </source>
</evidence>
<dbReference type="PANTHER" id="PTHR13402">
    <property type="entry name" value="RGPR-RELATED"/>
    <property type="match status" value="1"/>
</dbReference>
<dbReference type="Pfam" id="PF12931">
    <property type="entry name" value="TPR_Sec16"/>
    <property type="match status" value="1"/>
</dbReference>
<feature type="compositionally biased region" description="Polar residues" evidence="8">
    <location>
        <begin position="324"/>
        <end position="336"/>
    </location>
</feature>
<feature type="compositionally biased region" description="Low complexity" evidence="8">
    <location>
        <begin position="1281"/>
        <end position="1292"/>
    </location>
</feature>
<feature type="compositionally biased region" description="Polar residues" evidence="8">
    <location>
        <begin position="109"/>
        <end position="128"/>
    </location>
</feature>
<feature type="compositionally biased region" description="Polar residues" evidence="8">
    <location>
        <begin position="355"/>
        <end position="374"/>
    </location>
</feature>
<keyword evidence="12" id="KW-1185">Reference proteome</keyword>
<feature type="compositionally biased region" description="Pro residues" evidence="8">
    <location>
        <begin position="273"/>
        <end position="284"/>
    </location>
</feature>
<feature type="compositionally biased region" description="Polar residues" evidence="8">
    <location>
        <begin position="250"/>
        <end position="264"/>
    </location>
</feature>
<dbReference type="GO" id="GO:0016192">
    <property type="term" value="P:vesicle-mediated transport"/>
    <property type="evidence" value="ECO:0007669"/>
    <property type="project" value="UniProtKB-KW"/>
</dbReference>
<proteinExistence type="inferred from homology"/>
<dbReference type="InterPro" id="IPR024340">
    <property type="entry name" value="Sec16_CCD"/>
</dbReference>
<dbReference type="GO" id="GO:0070971">
    <property type="term" value="C:endoplasmic reticulum exit site"/>
    <property type="evidence" value="ECO:0007669"/>
    <property type="project" value="TreeGrafter"/>
</dbReference>
<feature type="compositionally biased region" description="Polar residues" evidence="8">
    <location>
        <begin position="411"/>
        <end position="435"/>
    </location>
</feature>
<evidence type="ECO:0000259" key="10">
    <source>
        <dbReference type="Pfam" id="PF12932"/>
    </source>
</evidence>
<comment type="similarity">
    <text evidence="2 7">Belongs to the SEC16 family.</text>
</comment>
<dbReference type="CDD" id="cd09233">
    <property type="entry name" value="ACE1-Sec16-like"/>
    <property type="match status" value="1"/>
</dbReference>
<evidence type="ECO:0000259" key="9">
    <source>
        <dbReference type="Pfam" id="PF12931"/>
    </source>
</evidence>
<feature type="compositionally biased region" description="Polar residues" evidence="8">
    <location>
        <begin position="24"/>
        <end position="43"/>
    </location>
</feature>
<dbReference type="Proteomes" id="UP001383192">
    <property type="component" value="Unassembled WGS sequence"/>
</dbReference>
<dbReference type="GO" id="GO:0006914">
    <property type="term" value="P:autophagy"/>
    <property type="evidence" value="ECO:0007669"/>
    <property type="project" value="UniProtKB-KW"/>
</dbReference>
<evidence type="ECO:0000256" key="7">
    <source>
        <dbReference type="RuleBase" id="RU364101"/>
    </source>
</evidence>
<keyword evidence="5 7" id="KW-0931">ER-Golgi transport</keyword>
<dbReference type="GO" id="GO:0012507">
    <property type="term" value="C:ER to Golgi transport vesicle membrane"/>
    <property type="evidence" value="ECO:0007669"/>
    <property type="project" value="TreeGrafter"/>
</dbReference>
<feature type="compositionally biased region" description="Polar residues" evidence="8">
    <location>
        <begin position="161"/>
        <end position="172"/>
    </location>
</feature>
<comment type="subcellular location">
    <subcellularLocation>
        <location evidence="1">Endoplasmic reticulum membrane</location>
        <topology evidence="1">Peripheral membrane protein</topology>
        <orientation evidence="1">Cytoplasmic side</orientation>
    </subcellularLocation>
</comment>
<evidence type="ECO:0000256" key="6">
    <source>
        <dbReference type="ARBA" id="ARBA00024687"/>
    </source>
</evidence>
<evidence type="ECO:0000256" key="8">
    <source>
        <dbReference type="SAM" id="MobiDB-lite"/>
    </source>
</evidence>
<keyword evidence="7" id="KW-0653">Protein transport</keyword>
<dbReference type="GO" id="GO:0007030">
    <property type="term" value="P:Golgi organization"/>
    <property type="evidence" value="ECO:0007669"/>
    <property type="project" value="TreeGrafter"/>
</dbReference>
<name>A0AAW0DT12_9AGAR</name>
<dbReference type="GO" id="GO:0005789">
    <property type="term" value="C:endoplasmic reticulum membrane"/>
    <property type="evidence" value="ECO:0007669"/>
    <property type="project" value="UniProtKB-SubCell"/>
</dbReference>
<dbReference type="InterPro" id="IPR024298">
    <property type="entry name" value="Sec16_Sec23-bd"/>
</dbReference>
<feature type="region of interest" description="Disordered" evidence="8">
    <location>
        <begin position="1"/>
        <end position="491"/>
    </location>
</feature>
<evidence type="ECO:0000313" key="12">
    <source>
        <dbReference type="Proteomes" id="UP001383192"/>
    </source>
</evidence>
<gene>
    <name evidence="11" type="ORF">VNI00_003325</name>
</gene>
<organism evidence="11 12">
    <name type="scientific">Paramarasmius palmivorus</name>
    <dbReference type="NCBI Taxonomy" id="297713"/>
    <lineage>
        <taxon>Eukaryota</taxon>
        <taxon>Fungi</taxon>
        <taxon>Dikarya</taxon>
        <taxon>Basidiomycota</taxon>
        <taxon>Agaricomycotina</taxon>
        <taxon>Agaricomycetes</taxon>
        <taxon>Agaricomycetidae</taxon>
        <taxon>Agaricales</taxon>
        <taxon>Marasmiineae</taxon>
        <taxon>Marasmiaceae</taxon>
        <taxon>Paramarasmius</taxon>
    </lineage>
</organism>
<keyword evidence="4 7" id="KW-0256">Endoplasmic reticulum</keyword>
<evidence type="ECO:0000313" key="11">
    <source>
        <dbReference type="EMBL" id="KAK7054862.1"/>
    </source>
</evidence>
<feature type="compositionally biased region" description="Basic and acidic residues" evidence="8">
    <location>
        <begin position="1264"/>
        <end position="1273"/>
    </location>
</feature>
<feature type="compositionally biased region" description="Polar residues" evidence="8">
    <location>
        <begin position="659"/>
        <end position="668"/>
    </location>
</feature>
<keyword evidence="7" id="KW-0072">Autophagy</keyword>